<protein>
    <submittedName>
        <fullName evidence="1">Uncharacterized protein</fullName>
    </submittedName>
</protein>
<organism evidence="1 2">
    <name type="scientific">Bifidobacterium bombi DSM 19703</name>
    <dbReference type="NCBI Taxonomy" id="1341695"/>
    <lineage>
        <taxon>Bacteria</taxon>
        <taxon>Bacillati</taxon>
        <taxon>Actinomycetota</taxon>
        <taxon>Actinomycetes</taxon>
        <taxon>Bifidobacteriales</taxon>
        <taxon>Bifidobacteriaceae</taxon>
        <taxon>Bifidobacterium</taxon>
    </lineage>
</organism>
<accession>A0A080N2D0</accession>
<reference evidence="1 2" key="1">
    <citation type="journal article" date="2014" name="Appl. Environ. Microbiol.">
        <title>Genomic encyclopedia of type strains of the genus Bifidobacterium.</title>
        <authorList>
            <person name="Milani C."/>
            <person name="Lugli G.A."/>
            <person name="Duranti S."/>
            <person name="Turroni F."/>
            <person name="Bottacini F."/>
            <person name="Mangifesta M."/>
            <person name="Sanchez B."/>
            <person name="Viappiani A."/>
            <person name="Mancabelli L."/>
            <person name="Taminiau B."/>
            <person name="Delcenserie V."/>
            <person name="Barrangou R."/>
            <person name="Margolles A."/>
            <person name="van Sinderen D."/>
            <person name="Ventura M."/>
        </authorList>
    </citation>
    <scope>NUCLEOTIDE SEQUENCE [LARGE SCALE GENOMIC DNA]</scope>
    <source>
        <strain evidence="1 2">DSM 19703</strain>
    </source>
</reference>
<gene>
    <name evidence="1" type="ORF">BBOMB_0460</name>
</gene>
<keyword evidence="2" id="KW-1185">Reference proteome</keyword>
<evidence type="ECO:0000313" key="2">
    <source>
        <dbReference type="Proteomes" id="UP000028730"/>
    </source>
</evidence>
<dbReference type="AlphaFoldDB" id="A0A080N2D0"/>
<comment type="caution">
    <text evidence="1">The sequence shown here is derived from an EMBL/GenBank/DDBJ whole genome shotgun (WGS) entry which is preliminary data.</text>
</comment>
<sequence>MRMPEKTKIKGLRKGTLAGEVVEFECPQEHFPKRVLFSSEKQSNIRTGDKMKESNRTFSDFSRCPRYHSFWNSLHNN</sequence>
<dbReference type="EMBL" id="ATLK01000001">
    <property type="protein sequence ID" value="KFF31128.1"/>
    <property type="molecule type" value="Genomic_DNA"/>
</dbReference>
<proteinExistence type="predicted"/>
<dbReference type="Proteomes" id="UP000028730">
    <property type="component" value="Unassembled WGS sequence"/>
</dbReference>
<name>A0A080N2D0_9BIFI</name>
<evidence type="ECO:0000313" key="1">
    <source>
        <dbReference type="EMBL" id="KFF31128.1"/>
    </source>
</evidence>